<evidence type="ECO:0000313" key="5">
    <source>
        <dbReference type="Proteomes" id="UP000681343"/>
    </source>
</evidence>
<dbReference type="InterPro" id="IPR000182">
    <property type="entry name" value="GNAT_dom"/>
</dbReference>
<evidence type="ECO:0000259" key="3">
    <source>
        <dbReference type="PROSITE" id="PS51186"/>
    </source>
</evidence>
<proteinExistence type="predicted"/>
<dbReference type="PANTHER" id="PTHR43877">
    <property type="entry name" value="AMINOALKYLPHOSPHONATE N-ACETYLTRANSFERASE-RELATED-RELATED"/>
    <property type="match status" value="1"/>
</dbReference>
<evidence type="ECO:0000256" key="1">
    <source>
        <dbReference type="ARBA" id="ARBA00022679"/>
    </source>
</evidence>
<dbReference type="InterPro" id="IPR050832">
    <property type="entry name" value="Bact_Acetyltransf"/>
</dbReference>
<dbReference type="RefSeq" id="WP_212821581.1">
    <property type="nucleotide sequence ID" value="NZ_AP023416.1"/>
</dbReference>
<organism evidence="4 5">
    <name type="scientific">Vescimonas fastidiosa</name>
    <dbReference type="NCBI Taxonomy" id="2714353"/>
    <lineage>
        <taxon>Bacteria</taxon>
        <taxon>Bacillati</taxon>
        <taxon>Bacillota</taxon>
        <taxon>Clostridia</taxon>
        <taxon>Eubacteriales</taxon>
        <taxon>Oscillospiraceae</taxon>
        <taxon>Vescimonas</taxon>
    </lineage>
</organism>
<dbReference type="PANTHER" id="PTHR43877:SF2">
    <property type="entry name" value="AMINOALKYLPHOSPHONATE N-ACETYLTRANSFERASE-RELATED"/>
    <property type="match status" value="1"/>
</dbReference>
<keyword evidence="5" id="KW-1185">Reference proteome</keyword>
<keyword evidence="1" id="KW-0808">Transferase</keyword>
<name>A0A810Q2V0_9FIRM</name>
<protein>
    <submittedName>
        <fullName evidence="4">N-acetyltransferase</fullName>
    </submittedName>
</protein>
<reference evidence="4" key="1">
    <citation type="submission" date="2020-09" db="EMBL/GenBank/DDBJ databases">
        <title>New species isolated from human feces.</title>
        <authorList>
            <person name="Kitahara M."/>
            <person name="Shigeno Y."/>
            <person name="Shime M."/>
            <person name="Matsumoto Y."/>
            <person name="Nakamura S."/>
            <person name="Motooka D."/>
            <person name="Fukuoka S."/>
            <person name="Nishikawa H."/>
            <person name="Benno Y."/>
        </authorList>
    </citation>
    <scope>NUCLEOTIDE SEQUENCE</scope>
    <source>
        <strain evidence="4">MM35</strain>
        <plasmid evidence="4">pMM35_01</plasmid>
    </source>
</reference>
<dbReference type="EMBL" id="AP023416">
    <property type="protein sequence ID" value="BCK79781.1"/>
    <property type="molecule type" value="Genomic_DNA"/>
</dbReference>
<keyword evidence="4" id="KW-0614">Plasmid</keyword>
<accession>A0A810Q2V0</accession>
<evidence type="ECO:0000313" key="4">
    <source>
        <dbReference type="EMBL" id="BCK79781.1"/>
    </source>
</evidence>
<dbReference type="KEGG" id="vfa:MM35RIKEN_19730"/>
<dbReference type="InterPro" id="IPR016181">
    <property type="entry name" value="Acyl_CoA_acyltransferase"/>
</dbReference>
<dbReference type="PROSITE" id="PS51186">
    <property type="entry name" value="GNAT"/>
    <property type="match status" value="1"/>
</dbReference>
<sequence length="176" mass="19625">MEAVITKAAAADLPAVAQIYEDIIARQDRGGPYIGWQSGVYPTLETARAALERDELFVQRRGEKVVGSAIINQTQVDVYAQAAWQYPAQDSQVMVLHTLVIDPSESAHGYGGQFAAFYEAYATQNGCPYLRIDTNARNEVARKFYKKLGYREVGIVPCRFNGLPDVDLVMLEKKIY</sequence>
<keyword evidence="2" id="KW-0012">Acyltransferase</keyword>
<dbReference type="GO" id="GO:0016747">
    <property type="term" value="F:acyltransferase activity, transferring groups other than amino-acyl groups"/>
    <property type="evidence" value="ECO:0007669"/>
    <property type="project" value="InterPro"/>
</dbReference>
<dbReference type="SUPFAM" id="SSF55729">
    <property type="entry name" value="Acyl-CoA N-acyltransferases (Nat)"/>
    <property type="match status" value="1"/>
</dbReference>
<evidence type="ECO:0000256" key="2">
    <source>
        <dbReference type="ARBA" id="ARBA00023315"/>
    </source>
</evidence>
<dbReference type="Proteomes" id="UP000681343">
    <property type="component" value="Plasmid pMM35_01"/>
</dbReference>
<gene>
    <name evidence="4" type="primary">yfiC</name>
    <name evidence="4" type="ORF">MM35RIKEN_19730</name>
</gene>
<feature type="domain" description="N-acetyltransferase" evidence="3">
    <location>
        <begin position="3"/>
        <end position="175"/>
    </location>
</feature>
<dbReference type="AlphaFoldDB" id="A0A810Q2V0"/>
<geneLocation type="plasmid" evidence="4 5">
    <name>pMM35_01</name>
</geneLocation>
<dbReference type="Gene3D" id="3.40.630.30">
    <property type="match status" value="1"/>
</dbReference>
<dbReference type="Pfam" id="PF00583">
    <property type="entry name" value="Acetyltransf_1"/>
    <property type="match status" value="1"/>
</dbReference>